<name>A0A1J4NL92_9ACTN</name>
<dbReference type="SMART" id="SM00458">
    <property type="entry name" value="RICIN"/>
    <property type="match status" value="1"/>
</dbReference>
<proteinExistence type="predicted"/>
<organism evidence="3 4">
    <name type="scientific">Streptomyces mangrovisoli</name>
    <dbReference type="NCBI Taxonomy" id="1428628"/>
    <lineage>
        <taxon>Bacteria</taxon>
        <taxon>Bacillati</taxon>
        <taxon>Actinomycetota</taxon>
        <taxon>Actinomycetes</taxon>
        <taxon>Kitasatosporales</taxon>
        <taxon>Streptomycetaceae</taxon>
        <taxon>Streptomyces</taxon>
    </lineage>
</organism>
<sequence length="530" mass="54575">MARPDGADDTGGDGAEAGDGRLHADASDAHLTGLLRADTPTVFPALQEIRARHLPSVLAYARLCTTGDPAARQLAAQSFTLAARESARGFYPDVPLRHRLLLLTTRLAAEWARDERAAGVDPGLLLVLNAAGPGGPVPPMLAAFRSLPTRTQGLVWYGAVEREPVARTAALLGVTPEDVAYGTDQACQALAHACLRARLAASDDPRCGDFRRLIEESVRPDTPRTSPDLHAHMAHCAHCATAYEEQCALRDSPRTALAEGLLPWAGTAYTARAAAGAPGRRPPGPGPAPARASSLRSPSRRVVLASAACAVTLVPLLMVVLWSGGSDPADPQAAGSVSTPTAPGQVTVTATVPATTASPSTASPSPSGSTRTPRTTSPSPRPTATRAPTPTASPAHAPDGTYAQVVSAASGQCLDVADDFDNGTDVVMTACSSSPSQRWRVDTGRGVLQNAADSDFCLDSRGSVDRGVGVWSCSSVEGRNGQNLRFTVDDDGVIRPAVAIGTALTPDADGGLSLDPLTGGGDQRWVAGAS</sequence>
<dbReference type="SUPFAM" id="SSF50370">
    <property type="entry name" value="Ricin B-like lectins"/>
    <property type="match status" value="1"/>
</dbReference>
<dbReference type="InterPro" id="IPR035992">
    <property type="entry name" value="Ricin_B-like_lectins"/>
</dbReference>
<feature type="region of interest" description="Disordered" evidence="1">
    <location>
        <begin position="1"/>
        <end position="21"/>
    </location>
</feature>
<feature type="domain" description="Ricin B lectin" evidence="2">
    <location>
        <begin position="399"/>
        <end position="528"/>
    </location>
</feature>
<feature type="region of interest" description="Disordered" evidence="1">
    <location>
        <begin position="273"/>
        <end position="297"/>
    </location>
</feature>
<keyword evidence="4" id="KW-1185">Reference proteome</keyword>
<evidence type="ECO:0000313" key="3">
    <source>
        <dbReference type="EMBL" id="OIJ63032.1"/>
    </source>
</evidence>
<dbReference type="RefSeq" id="WP_046590631.1">
    <property type="nucleotide sequence ID" value="NZ_LAVA02000119.1"/>
</dbReference>
<evidence type="ECO:0000259" key="2">
    <source>
        <dbReference type="SMART" id="SM00458"/>
    </source>
</evidence>
<dbReference type="Gene3D" id="2.80.10.50">
    <property type="match status" value="1"/>
</dbReference>
<gene>
    <name evidence="3" type="ORF">WN71_036695</name>
</gene>
<dbReference type="PROSITE" id="PS50231">
    <property type="entry name" value="RICIN_B_LECTIN"/>
    <property type="match status" value="1"/>
</dbReference>
<accession>A0A1J4NL92</accession>
<dbReference type="OrthoDB" id="7933390at2"/>
<reference evidence="3" key="1">
    <citation type="submission" date="2016-10" db="EMBL/GenBank/DDBJ databases">
        <title>Genome sequence of Streptomyces mangrovisoli MUSC 149.</title>
        <authorList>
            <person name="Lee L.-H."/>
            <person name="Ser H.-L."/>
        </authorList>
    </citation>
    <scope>NUCLEOTIDE SEQUENCE [LARGE SCALE GENOMIC DNA]</scope>
    <source>
        <strain evidence="3">MUSC 149</strain>
    </source>
</reference>
<comment type="caution">
    <text evidence="3">The sequence shown here is derived from an EMBL/GenBank/DDBJ whole genome shotgun (WGS) entry which is preliminary data.</text>
</comment>
<protein>
    <submittedName>
        <fullName evidence="3">Ricin-type beta-trefoil lectin domain protein</fullName>
    </submittedName>
</protein>
<dbReference type="EMBL" id="LAVA02000119">
    <property type="protein sequence ID" value="OIJ63032.1"/>
    <property type="molecule type" value="Genomic_DNA"/>
</dbReference>
<evidence type="ECO:0000256" key="1">
    <source>
        <dbReference type="SAM" id="MobiDB-lite"/>
    </source>
</evidence>
<dbReference type="Pfam" id="PF00652">
    <property type="entry name" value="Ricin_B_lectin"/>
    <property type="match status" value="1"/>
</dbReference>
<dbReference type="InterPro" id="IPR000772">
    <property type="entry name" value="Ricin_B_lectin"/>
</dbReference>
<dbReference type="AlphaFoldDB" id="A0A1J4NL92"/>
<dbReference type="Proteomes" id="UP000034196">
    <property type="component" value="Unassembled WGS sequence"/>
</dbReference>
<dbReference type="GO" id="GO:0030246">
    <property type="term" value="F:carbohydrate binding"/>
    <property type="evidence" value="ECO:0007669"/>
    <property type="project" value="UniProtKB-KW"/>
</dbReference>
<dbReference type="STRING" id="1428628.WN71_036695"/>
<feature type="region of interest" description="Disordered" evidence="1">
    <location>
        <begin position="351"/>
        <end position="399"/>
    </location>
</feature>
<evidence type="ECO:0000313" key="4">
    <source>
        <dbReference type="Proteomes" id="UP000034196"/>
    </source>
</evidence>
<feature type="compositionally biased region" description="Low complexity" evidence="1">
    <location>
        <begin position="351"/>
        <end position="395"/>
    </location>
</feature>